<proteinExistence type="predicted"/>
<dbReference type="AlphaFoldDB" id="H1Z2T5"/>
<dbReference type="InterPro" id="IPR029060">
    <property type="entry name" value="PIN-like_dom_sf"/>
</dbReference>
<organism evidence="1 2">
    <name type="scientific">Methanoplanus limicola DSM 2279</name>
    <dbReference type="NCBI Taxonomy" id="937775"/>
    <lineage>
        <taxon>Archaea</taxon>
        <taxon>Methanobacteriati</taxon>
        <taxon>Methanobacteriota</taxon>
        <taxon>Stenosarchaea group</taxon>
        <taxon>Methanomicrobia</taxon>
        <taxon>Methanomicrobiales</taxon>
        <taxon>Methanomicrobiaceae</taxon>
        <taxon>Methanoplanus</taxon>
    </lineage>
</organism>
<evidence type="ECO:0000313" key="2">
    <source>
        <dbReference type="Proteomes" id="UP000005741"/>
    </source>
</evidence>
<keyword evidence="1" id="KW-0030">Aminoacyl-tRNA synthetase</keyword>
<dbReference type="PIRSF" id="PIRSF008505">
    <property type="entry name" value="UCP008505"/>
    <property type="match status" value="1"/>
</dbReference>
<dbReference type="EC" id="6.1.1.6" evidence="1"/>
<dbReference type="Pfam" id="PF14367">
    <property type="entry name" value="DUF4411"/>
    <property type="match status" value="1"/>
</dbReference>
<dbReference type="SUPFAM" id="SSF88723">
    <property type="entry name" value="PIN domain-like"/>
    <property type="match status" value="1"/>
</dbReference>
<sequence>MKYLLDSNVFIEAKNRYYSFKIAPGFWNWLEIFTEEQSFLTIREVRNEITENDDELKEWISEFPLNCFIEADREIQDKMREVTNYVTNNRRFSRENKNFFLSRADPWLIATAMTGDYAVVTHEAKAGPGTKKVKIPNISETFNVEYITIFDLMKIQKVSLKI</sequence>
<dbReference type="STRING" id="937775.Metlim_0539"/>
<protein>
    <submittedName>
        <fullName evidence="1">Lysyl-tRNA synthetase</fullName>
        <ecNumber evidence="1">6.1.1.6</ecNumber>
    </submittedName>
</protein>
<dbReference type="HOGENOM" id="CLU_116293_0_1_2"/>
<dbReference type="GO" id="GO:0004824">
    <property type="term" value="F:lysine-tRNA ligase activity"/>
    <property type="evidence" value="ECO:0007669"/>
    <property type="project" value="UniProtKB-EC"/>
</dbReference>
<accession>H1Z2T5</accession>
<name>H1Z2T5_9EURY</name>
<dbReference type="Proteomes" id="UP000005741">
    <property type="component" value="Chromosome"/>
</dbReference>
<dbReference type="InParanoid" id="H1Z2T5"/>
<keyword evidence="1" id="KW-0436">Ligase</keyword>
<dbReference type="OrthoDB" id="378799at2157"/>
<evidence type="ECO:0000313" key="1">
    <source>
        <dbReference type="EMBL" id="EHQ34674.1"/>
    </source>
</evidence>
<dbReference type="EMBL" id="CM001436">
    <property type="protein sequence ID" value="EHQ34674.1"/>
    <property type="molecule type" value="Genomic_DNA"/>
</dbReference>
<gene>
    <name evidence="1" type="ORF">Metlim_0539</name>
</gene>
<keyword evidence="2" id="KW-1185">Reference proteome</keyword>
<dbReference type="Gene3D" id="3.40.50.1010">
    <property type="entry name" value="5'-nuclease"/>
    <property type="match status" value="1"/>
</dbReference>
<dbReference type="InterPro" id="IPR016541">
    <property type="entry name" value="UCP008505"/>
</dbReference>
<dbReference type="RefSeq" id="WP_004076346.1">
    <property type="nucleotide sequence ID" value="NZ_CM001436.1"/>
</dbReference>
<reference evidence="1 2" key="1">
    <citation type="submission" date="2011-10" db="EMBL/GenBank/DDBJ databases">
        <title>The Improved High-Quality Draft genome of Methanoplanus limicola DSM 2279.</title>
        <authorList>
            <consortium name="US DOE Joint Genome Institute (JGI-PGF)"/>
            <person name="Lucas S."/>
            <person name="Copeland A."/>
            <person name="Lapidus A."/>
            <person name="Glavina del Rio T."/>
            <person name="Dalin E."/>
            <person name="Tice H."/>
            <person name="Bruce D."/>
            <person name="Goodwin L."/>
            <person name="Pitluck S."/>
            <person name="Peters L."/>
            <person name="Mikhailova N."/>
            <person name="Lu M."/>
            <person name="Kyrpides N."/>
            <person name="Mavromatis K."/>
            <person name="Ivanova N."/>
            <person name="Markowitz V."/>
            <person name="Cheng J.-F."/>
            <person name="Hugenholtz P."/>
            <person name="Woyke T."/>
            <person name="Wu D."/>
            <person name="Wirth R."/>
            <person name="Brambilla E.-M."/>
            <person name="Klenk H.-P."/>
            <person name="Eisen J.A."/>
        </authorList>
    </citation>
    <scope>NUCLEOTIDE SEQUENCE [LARGE SCALE GENOMIC DNA]</scope>
    <source>
        <strain evidence="1 2">DSM 2279</strain>
    </source>
</reference>